<feature type="compositionally biased region" description="Low complexity" evidence="8">
    <location>
        <begin position="21"/>
        <end position="34"/>
    </location>
</feature>
<evidence type="ECO:0000256" key="9">
    <source>
        <dbReference type="SAM" id="Phobius"/>
    </source>
</evidence>
<keyword evidence="7 9" id="KW-0472">Membrane</keyword>
<evidence type="ECO:0000313" key="12">
    <source>
        <dbReference type="Proteomes" id="UP000005777"/>
    </source>
</evidence>
<gene>
    <name evidence="11" type="ORF">HMPREF9020_00155</name>
</gene>
<evidence type="ECO:0000256" key="4">
    <source>
        <dbReference type="ARBA" id="ARBA00022692"/>
    </source>
</evidence>
<keyword evidence="4 9" id="KW-0812">Transmembrane</keyword>
<protein>
    <recommendedName>
        <fullName evidence="10">Amino acid permease/ SLC12A domain-containing protein</fullName>
    </recommendedName>
</protein>
<evidence type="ECO:0000256" key="8">
    <source>
        <dbReference type="SAM" id="MobiDB-lite"/>
    </source>
</evidence>
<name>W5II65_SCAIO</name>
<evidence type="ECO:0000256" key="7">
    <source>
        <dbReference type="ARBA" id="ARBA00023136"/>
    </source>
</evidence>
<dbReference type="GO" id="GO:0055085">
    <property type="term" value="P:transmembrane transport"/>
    <property type="evidence" value="ECO:0007669"/>
    <property type="project" value="InterPro"/>
</dbReference>
<feature type="region of interest" description="Disordered" evidence="8">
    <location>
        <begin position="1"/>
        <end position="46"/>
    </location>
</feature>
<feature type="transmembrane region" description="Helical" evidence="9">
    <location>
        <begin position="441"/>
        <end position="462"/>
    </location>
</feature>
<feature type="transmembrane region" description="Helical" evidence="9">
    <location>
        <begin position="415"/>
        <end position="435"/>
    </location>
</feature>
<comment type="subcellular location">
    <subcellularLocation>
        <location evidence="1">Cell membrane</location>
        <topology evidence="1">Multi-pass membrane protein</topology>
    </subcellularLocation>
</comment>
<evidence type="ECO:0000256" key="2">
    <source>
        <dbReference type="ARBA" id="ARBA00022448"/>
    </source>
</evidence>
<dbReference type="eggNOG" id="COG1113">
    <property type="taxonomic scope" value="Bacteria"/>
</dbReference>
<comment type="caution">
    <text evidence="11">The sequence shown here is derived from an EMBL/GenBank/DDBJ whole genome shotgun (WGS) entry which is preliminary data.</text>
</comment>
<feature type="transmembrane region" description="Helical" evidence="9">
    <location>
        <begin position="214"/>
        <end position="234"/>
    </location>
</feature>
<evidence type="ECO:0000256" key="1">
    <source>
        <dbReference type="ARBA" id="ARBA00004651"/>
    </source>
</evidence>
<sequence length="548" mass="61623">MAKNMNRQSYDQDSQGKLANQQLSSQSHSSGDGQSHPHKQPDSLHSVKDLDLDTHNSLERGLSNRHVQFIAIGGTIGTGLFLGSGKSIALTGPSIVLVYIAVGLIMFILMRAIGEMMYQDPSQHTFINFITRYVGRDWGDFCQWSYWIVLVLIGMTELTAVSRYFVEFFKTYNIDLTAWKWLIEIGFLATLVLVNLIAVKFFGEAEFWFSMIKITLIIGMIVTAIVMLIAHYHYSAVTIPTTGSVIKSPAGQVTFANIFRDFSLAPNGWRNLVIAFPMVFFAYQQIEFVGVTVSETKNPRPVLKKATNQIIYRILIFYVGALIAIMTIVPWRNFVPDKAGEFVSPFIMVFKYAGLDWAAALVFFVVITAASSSLNSLLFSAGRHLYQVANESDQNSFLRFFSLEQVSSHKVPARAIIFSALFILISPAVSLFPAITQAFTWFSSASSSVIIVIYTLTIVAHWKYRQSKDFSPDGFLLPAYKVLDSLAIIFFAAVYLTLFLAPDTVWLAIAGLIWLVFFSTWCHIHDRRRKARGESSRPIGEKLEKLEF</sequence>
<dbReference type="Pfam" id="PF00324">
    <property type="entry name" value="AA_permease"/>
    <property type="match status" value="1"/>
</dbReference>
<evidence type="ECO:0000313" key="11">
    <source>
        <dbReference type="EMBL" id="EFG26536.2"/>
    </source>
</evidence>
<evidence type="ECO:0000256" key="6">
    <source>
        <dbReference type="ARBA" id="ARBA00022989"/>
    </source>
</evidence>
<keyword evidence="6 9" id="KW-1133">Transmembrane helix</keyword>
<dbReference type="GO" id="GO:0005886">
    <property type="term" value="C:plasma membrane"/>
    <property type="evidence" value="ECO:0007669"/>
    <property type="project" value="UniProtKB-SubCell"/>
</dbReference>
<feature type="domain" description="Amino acid permease/ SLC12A" evidence="10">
    <location>
        <begin position="66"/>
        <end position="528"/>
    </location>
</feature>
<dbReference type="InterPro" id="IPR004841">
    <property type="entry name" value="AA-permease/SLC12A_dom"/>
</dbReference>
<feature type="transmembrane region" description="Helical" evidence="9">
    <location>
        <begin position="310"/>
        <end position="329"/>
    </location>
</feature>
<dbReference type="PANTHER" id="PTHR43495:SF2">
    <property type="entry name" value="D-SERINE_D-ALANINE_GLYCINE TRANSPORTER"/>
    <property type="match status" value="1"/>
</dbReference>
<dbReference type="EMBL" id="ADCX01000002">
    <property type="protein sequence ID" value="EFG26536.2"/>
    <property type="molecule type" value="Genomic_DNA"/>
</dbReference>
<dbReference type="PIRSF" id="PIRSF006060">
    <property type="entry name" value="AA_transporter"/>
    <property type="match status" value="1"/>
</dbReference>
<feature type="transmembrane region" description="Helical" evidence="9">
    <location>
        <begin position="178"/>
        <end position="202"/>
    </location>
</feature>
<feature type="transmembrane region" description="Helical" evidence="9">
    <location>
        <begin position="482"/>
        <end position="500"/>
    </location>
</feature>
<feature type="transmembrane region" description="Helical" evidence="9">
    <location>
        <begin position="95"/>
        <end position="114"/>
    </location>
</feature>
<evidence type="ECO:0000256" key="5">
    <source>
        <dbReference type="ARBA" id="ARBA00022970"/>
    </source>
</evidence>
<dbReference type="AlphaFoldDB" id="W5II65"/>
<feature type="transmembrane region" description="Helical" evidence="9">
    <location>
        <begin position="506"/>
        <end position="524"/>
    </location>
</feature>
<evidence type="ECO:0000259" key="10">
    <source>
        <dbReference type="Pfam" id="PF00324"/>
    </source>
</evidence>
<dbReference type="PROSITE" id="PS00218">
    <property type="entry name" value="AMINO_ACID_PERMEASE_1"/>
    <property type="match status" value="1"/>
</dbReference>
<organism evidence="11 12">
    <name type="scientific">Scardovia inopinata F0304</name>
    <dbReference type="NCBI Taxonomy" id="641146"/>
    <lineage>
        <taxon>Bacteria</taxon>
        <taxon>Bacillati</taxon>
        <taxon>Actinomycetota</taxon>
        <taxon>Actinomycetes</taxon>
        <taxon>Bifidobacteriales</taxon>
        <taxon>Bifidobacteriaceae</taxon>
        <taxon>Scardovia</taxon>
    </lineage>
</organism>
<keyword evidence="2" id="KW-0813">Transport</keyword>
<evidence type="ECO:0000256" key="3">
    <source>
        <dbReference type="ARBA" id="ARBA00022475"/>
    </source>
</evidence>
<feature type="transmembrane region" description="Helical" evidence="9">
    <location>
        <begin position="349"/>
        <end position="370"/>
    </location>
</feature>
<feature type="compositionally biased region" description="Polar residues" evidence="8">
    <location>
        <begin position="1"/>
        <end position="20"/>
    </location>
</feature>
<dbReference type="Gene3D" id="1.20.1740.10">
    <property type="entry name" value="Amino acid/polyamine transporter I"/>
    <property type="match status" value="1"/>
</dbReference>
<keyword evidence="3" id="KW-1003">Cell membrane</keyword>
<dbReference type="InterPro" id="IPR004840">
    <property type="entry name" value="Amino_acid_permease_CS"/>
</dbReference>
<feature type="transmembrane region" description="Helical" evidence="9">
    <location>
        <begin position="69"/>
        <end position="89"/>
    </location>
</feature>
<proteinExistence type="predicted"/>
<dbReference type="Proteomes" id="UP000005777">
    <property type="component" value="Unassembled WGS sequence"/>
</dbReference>
<dbReference type="GO" id="GO:0006865">
    <property type="term" value="P:amino acid transport"/>
    <property type="evidence" value="ECO:0007669"/>
    <property type="project" value="UniProtKB-KW"/>
</dbReference>
<keyword evidence="12" id="KW-1185">Reference proteome</keyword>
<reference evidence="11 12" key="1">
    <citation type="submission" date="2012-01" db="EMBL/GenBank/DDBJ databases">
        <title>The Genome Sequence of Scardovia inopinata F0304.</title>
        <authorList>
            <consortium name="The Broad Institute Genome Sequencing Platform"/>
            <person name="Earl A."/>
            <person name="Ward D."/>
            <person name="Feldgarden M."/>
            <person name="Gevers D."/>
            <person name="Izard J."/>
            <person name="Baranova O.V."/>
            <person name="Blanton J.M."/>
            <person name="Tanner A.C."/>
            <person name="Dewhirst F.E."/>
            <person name="Young S.K."/>
            <person name="Zeng Q."/>
            <person name="Gargeya S."/>
            <person name="Fitzgerald M."/>
            <person name="Haas B."/>
            <person name="Abouelleil A."/>
            <person name="Alvarado L."/>
            <person name="Arachchi H.M."/>
            <person name="Berlin A."/>
            <person name="Chapman S.B."/>
            <person name="Gearin G."/>
            <person name="Goldberg J."/>
            <person name="Griggs A."/>
            <person name="Gujja S."/>
            <person name="Hansen M."/>
            <person name="Heiman D."/>
            <person name="Howarth C."/>
            <person name="Larimer J."/>
            <person name="Lui A."/>
            <person name="MacDonald P.J."/>
            <person name="McCowen C."/>
            <person name="Montmayeur A."/>
            <person name="Murphy C."/>
            <person name="Neiman D."/>
            <person name="Pearson M."/>
            <person name="Priest M."/>
            <person name="Roberts A."/>
            <person name="Saif S."/>
            <person name="Shea T."/>
            <person name="Sisk P."/>
            <person name="Stolte C."/>
            <person name="Sykes S."/>
            <person name="Wortman J."/>
            <person name="Nusbaum C."/>
            <person name="Birren B."/>
        </authorList>
    </citation>
    <scope>NUCLEOTIDE SEQUENCE [LARGE SCALE GENOMIC DNA]</scope>
    <source>
        <strain evidence="11 12">F0304</strain>
    </source>
</reference>
<feature type="transmembrane region" description="Helical" evidence="9">
    <location>
        <begin position="146"/>
        <end position="166"/>
    </location>
</feature>
<feature type="transmembrane region" description="Helical" evidence="9">
    <location>
        <begin position="269"/>
        <end position="289"/>
    </location>
</feature>
<keyword evidence="5" id="KW-0029">Amino-acid transport</keyword>
<accession>W5II65</accession>
<dbReference type="HOGENOM" id="CLU_007946_9_3_11"/>
<dbReference type="PANTHER" id="PTHR43495">
    <property type="entry name" value="GABA PERMEASE"/>
    <property type="match status" value="1"/>
</dbReference>